<dbReference type="OrthoDB" id="1436484at2759"/>
<dbReference type="InterPro" id="IPR000504">
    <property type="entry name" value="RRM_dom"/>
</dbReference>
<reference evidence="3 4" key="1">
    <citation type="journal article" date="2018" name="Mol. Plant">
        <title>The genome of Artemisia annua provides insight into the evolution of Asteraceae family and artemisinin biosynthesis.</title>
        <authorList>
            <person name="Shen Q."/>
            <person name="Zhang L."/>
            <person name="Liao Z."/>
            <person name="Wang S."/>
            <person name="Yan T."/>
            <person name="Shi P."/>
            <person name="Liu M."/>
            <person name="Fu X."/>
            <person name="Pan Q."/>
            <person name="Wang Y."/>
            <person name="Lv Z."/>
            <person name="Lu X."/>
            <person name="Zhang F."/>
            <person name="Jiang W."/>
            <person name="Ma Y."/>
            <person name="Chen M."/>
            <person name="Hao X."/>
            <person name="Li L."/>
            <person name="Tang Y."/>
            <person name="Lv G."/>
            <person name="Zhou Y."/>
            <person name="Sun X."/>
            <person name="Brodelius P.E."/>
            <person name="Rose J.K.C."/>
            <person name="Tang K."/>
        </authorList>
    </citation>
    <scope>NUCLEOTIDE SEQUENCE [LARGE SCALE GENOMIC DNA]</scope>
    <source>
        <strain evidence="4">cv. Huhao1</strain>
        <tissue evidence="3">Leaf</tissue>
    </source>
</reference>
<evidence type="ECO:0000256" key="1">
    <source>
        <dbReference type="PROSITE-ProRule" id="PRU00176"/>
    </source>
</evidence>
<comment type="caution">
    <text evidence="3">The sequence shown here is derived from an EMBL/GenBank/DDBJ whole genome shotgun (WGS) entry which is preliminary data.</text>
</comment>
<dbReference type="InterPro" id="IPR012677">
    <property type="entry name" value="Nucleotide-bd_a/b_plait_sf"/>
</dbReference>
<dbReference type="Gene3D" id="3.30.70.330">
    <property type="match status" value="1"/>
</dbReference>
<accession>A0A2U1PS75</accession>
<dbReference type="EMBL" id="PKPP01000795">
    <property type="protein sequence ID" value="PWA88616.1"/>
    <property type="molecule type" value="Genomic_DNA"/>
</dbReference>
<keyword evidence="4" id="KW-1185">Reference proteome</keyword>
<name>A0A2U1PS75_ARTAN</name>
<dbReference type="SMART" id="SM00360">
    <property type="entry name" value="RRM"/>
    <property type="match status" value="1"/>
</dbReference>
<dbReference type="CDD" id="cd00590">
    <property type="entry name" value="RRM_SF"/>
    <property type="match status" value="1"/>
</dbReference>
<dbReference type="Pfam" id="PF00076">
    <property type="entry name" value="RRM_1"/>
    <property type="match status" value="1"/>
</dbReference>
<proteinExistence type="predicted"/>
<dbReference type="SUPFAM" id="SSF54928">
    <property type="entry name" value="RNA-binding domain, RBD"/>
    <property type="match status" value="1"/>
</dbReference>
<keyword evidence="1" id="KW-0694">RNA-binding</keyword>
<gene>
    <name evidence="3" type="ORF">CTI12_AA118540</name>
</gene>
<evidence type="ECO:0000259" key="2">
    <source>
        <dbReference type="PROSITE" id="PS50102"/>
    </source>
</evidence>
<dbReference type="Proteomes" id="UP000245207">
    <property type="component" value="Unassembled WGS sequence"/>
</dbReference>
<feature type="domain" description="RRM" evidence="2">
    <location>
        <begin position="17"/>
        <end position="94"/>
    </location>
</feature>
<evidence type="ECO:0000313" key="3">
    <source>
        <dbReference type="EMBL" id="PWA88616.1"/>
    </source>
</evidence>
<dbReference type="AlphaFoldDB" id="A0A2U1PS75"/>
<dbReference type="PROSITE" id="PS50102">
    <property type="entry name" value="RRM"/>
    <property type="match status" value="1"/>
</dbReference>
<dbReference type="InterPro" id="IPR035979">
    <property type="entry name" value="RBD_domain_sf"/>
</dbReference>
<evidence type="ECO:0000313" key="4">
    <source>
        <dbReference type="Proteomes" id="UP000245207"/>
    </source>
</evidence>
<organism evidence="3 4">
    <name type="scientific">Artemisia annua</name>
    <name type="common">Sweet wormwood</name>
    <dbReference type="NCBI Taxonomy" id="35608"/>
    <lineage>
        <taxon>Eukaryota</taxon>
        <taxon>Viridiplantae</taxon>
        <taxon>Streptophyta</taxon>
        <taxon>Embryophyta</taxon>
        <taxon>Tracheophyta</taxon>
        <taxon>Spermatophyta</taxon>
        <taxon>Magnoliopsida</taxon>
        <taxon>eudicotyledons</taxon>
        <taxon>Gunneridae</taxon>
        <taxon>Pentapetalae</taxon>
        <taxon>asterids</taxon>
        <taxon>campanulids</taxon>
        <taxon>Asterales</taxon>
        <taxon>Asteraceae</taxon>
        <taxon>Asteroideae</taxon>
        <taxon>Anthemideae</taxon>
        <taxon>Artemisiinae</taxon>
        <taxon>Artemisia</taxon>
    </lineage>
</organism>
<dbReference type="GO" id="GO:0003723">
    <property type="term" value="F:RNA binding"/>
    <property type="evidence" value="ECO:0007669"/>
    <property type="project" value="UniProtKB-UniRule"/>
</dbReference>
<sequence length="171" mass="19010">MASSRNPIPANIQARLTKLFVNNLPDRCSGADLAAVLRGMGTIFDIYIARKRNKEGKRFGFVSFLDVKDSKELLKVLSSVRLGDFKLKFNIARFVLEEGEFDQSKRDVRRIRPSNTAGKGPAVKPFVFSGAGVNNMSFKEASTGETIGKTVKVETLWRRSVPCMGGRFTFV</sequence>
<protein>
    <submittedName>
        <fullName evidence="3">Nucleotide-binding alpha-beta plait domain-containing protein</fullName>
    </submittedName>
</protein>